<dbReference type="EMBL" id="JAVDVY010000001">
    <property type="protein sequence ID" value="MDR7132849.1"/>
    <property type="molecule type" value="Genomic_DNA"/>
</dbReference>
<dbReference type="Proteomes" id="UP001251524">
    <property type="component" value="Unassembled WGS sequence"/>
</dbReference>
<name>A0ABU1W5S2_9GAMM</name>
<evidence type="ECO:0000313" key="1">
    <source>
        <dbReference type="EMBL" id="MDR7132849.1"/>
    </source>
</evidence>
<protein>
    <submittedName>
        <fullName evidence="1">Uncharacterized protein</fullName>
    </submittedName>
</protein>
<evidence type="ECO:0000313" key="2">
    <source>
        <dbReference type="Proteomes" id="UP001251524"/>
    </source>
</evidence>
<accession>A0ABU1W5S2</accession>
<proteinExistence type="predicted"/>
<sequence length="48" mass="5046">MDGAPTIKARLAPGESLELDCKGATPELILQGVRPNNSFKPKPLRGSA</sequence>
<keyword evidence="2" id="KW-1185">Reference proteome</keyword>
<gene>
    <name evidence="1" type="ORF">J2X06_000033</name>
</gene>
<reference evidence="1 2" key="1">
    <citation type="submission" date="2023-07" db="EMBL/GenBank/DDBJ databases">
        <title>Sorghum-associated microbial communities from plants grown in Nebraska, USA.</title>
        <authorList>
            <person name="Schachtman D."/>
        </authorList>
    </citation>
    <scope>NUCLEOTIDE SEQUENCE [LARGE SCALE GENOMIC DNA]</scope>
    <source>
        <strain evidence="1 2">BE198</strain>
    </source>
</reference>
<organism evidence="1 2">
    <name type="scientific">Lysobacter niastensis</name>
    <dbReference type="NCBI Taxonomy" id="380629"/>
    <lineage>
        <taxon>Bacteria</taxon>
        <taxon>Pseudomonadati</taxon>
        <taxon>Pseudomonadota</taxon>
        <taxon>Gammaproteobacteria</taxon>
        <taxon>Lysobacterales</taxon>
        <taxon>Lysobacteraceae</taxon>
        <taxon>Lysobacter</taxon>
    </lineage>
</organism>
<comment type="caution">
    <text evidence="1">The sequence shown here is derived from an EMBL/GenBank/DDBJ whole genome shotgun (WGS) entry which is preliminary data.</text>
</comment>